<keyword evidence="1" id="KW-0812">Transmembrane</keyword>
<feature type="transmembrane region" description="Helical" evidence="1">
    <location>
        <begin position="152"/>
        <end position="169"/>
    </location>
</feature>
<comment type="caution">
    <text evidence="2">The sequence shown here is derived from an EMBL/GenBank/DDBJ whole genome shotgun (WGS) entry which is preliminary data.</text>
</comment>
<accession>A0A3R7SHK8</accession>
<keyword evidence="1" id="KW-0472">Membrane</keyword>
<protein>
    <submittedName>
        <fullName evidence="2">Uncharacterized protein</fullName>
    </submittedName>
</protein>
<reference evidence="2 3" key="2">
    <citation type="submission" date="2019-01" db="EMBL/GenBank/DDBJ databases">
        <title>The decoding of complex shrimp genome reveals the adaptation for benthos swimmer, frequently molting mechanism and breeding impact on genome.</title>
        <authorList>
            <person name="Sun Y."/>
            <person name="Gao Y."/>
            <person name="Yu Y."/>
        </authorList>
    </citation>
    <scope>NUCLEOTIDE SEQUENCE [LARGE SCALE GENOMIC DNA]</scope>
    <source>
        <tissue evidence="2">Muscle</tissue>
    </source>
</reference>
<evidence type="ECO:0000313" key="3">
    <source>
        <dbReference type="Proteomes" id="UP000283509"/>
    </source>
</evidence>
<dbReference type="AlphaFoldDB" id="A0A3R7SHK8"/>
<reference evidence="2 3" key="1">
    <citation type="submission" date="2018-04" db="EMBL/GenBank/DDBJ databases">
        <authorList>
            <person name="Zhang X."/>
            <person name="Yuan J."/>
            <person name="Li F."/>
            <person name="Xiang J."/>
        </authorList>
    </citation>
    <scope>NUCLEOTIDE SEQUENCE [LARGE SCALE GENOMIC DNA]</scope>
    <source>
        <tissue evidence="2">Muscle</tissue>
    </source>
</reference>
<dbReference type="EMBL" id="QCYY01004088">
    <property type="protein sequence ID" value="ROT61597.1"/>
    <property type="molecule type" value="Genomic_DNA"/>
</dbReference>
<evidence type="ECO:0000256" key="1">
    <source>
        <dbReference type="SAM" id="Phobius"/>
    </source>
</evidence>
<gene>
    <name evidence="2" type="ORF">C7M84_020600</name>
</gene>
<keyword evidence="3" id="KW-1185">Reference proteome</keyword>
<proteinExistence type="predicted"/>
<keyword evidence="1" id="KW-1133">Transmembrane helix</keyword>
<sequence>MYPLPLSLSPSRSFSPILLHMYPSPRPPFHLLTIPRPLPPLTPPPSLSLSISPFLWYLPPAPTPLPLLPLPFPLPLLLPSSPPSCSYSLPSSPLSASIRIPSPLPFLSLALSLLSAPLRPQANRWRIFFLLSTISSFYTPNVLFFLSVPCSFFLTFSFLMLILTFFSSSSPCSSFYSSSPLSPLSSLFPLLPLPLPLFPRFFPSSLTFSSLPPLPSCPPLPPFPLPPSSFSPPSTLPLSSPPFLLLPPFPPPPLHSLLLPSSIFSPPLLLFPPPLPSSSFFSLFLLFPSSFSSSPSPRVSGASRRTKKRGLQCKSSCFLLPETHTLMFVLHSGRASGHAPHSSFPLTSVSSIPPPSSLFSSGSSFLPYSLSRARASLSQLSSLNLLSPSLCPQARRVRTALCARATCGDTILLLALILVLLHSQPTSANFTLPSSLPSLHNMPSLFFAHKLLHTSPVLGKTIYLHLSSYSRPCPPPPLFLHLQGTHITCYPGPPISSAASPVHLSLPTSSFSFLSFSFIPVLSSCSGSSSRSGCVTLSLLSSFSPLPLAR</sequence>
<name>A0A3R7SHK8_PENVA</name>
<organism evidence="2 3">
    <name type="scientific">Penaeus vannamei</name>
    <name type="common">Whiteleg shrimp</name>
    <name type="synonym">Litopenaeus vannamei</name>
    <dbReference type="NCBI Taxonomy" id="6689"/>
    <lineage>
        <taxon>Eukaryota</taxon>
        <taxon>Metazoa</taxon>
        <taxon>Ecdysozoa</taxon>
        <taxon>Arthropoda</taxon>
        <taxon>Crustacea</taxon>
        <taxon>Multicrustacea</taxon>
        <taxon>Malacostraca</taxon>
        <taxon>Eumalacostraca</taxon>
        <taxon>Eucarida</taxon>
        <taxon>Decapoda</taxon>
        <taxon>Dendrobranchiata</taxon>
        <taxon>Penaeoidea</taxon>
        <taxon>Penaeidae</taxon>
        <taxon>Penaeus</taxon>
    </lineage>
</organism>
<evidence type="ECO:0000313" key="2">
    <source>
        <dbReference type="EMBL" id="ROT61597.1"/>
    </source>
</evidence>
<dbReference type="Proteomes" id="UP000283509">
    <property type="component" value="Unassembled WGS sequence"/>
</dbReference>